<keyword evidence="3" id="KW-1185">Reference proteome</keyword>
<evidence type="ECO:0000256" key="1">
    <source>
        <dbReference type="SAM" id="MobiDB-lite"/>
    </source>
</evidence>
<comment type="caution">
    <text evidence="2">The sequence shown here is derived from an EMBL/GenBank/DDBJ whole genome shotgun (WGS) entry which is preliminary data.</text>
</comment>
<protein>
    <recommendedName>
        <fullName evidence="4">LITAF domain-containing protein</fullName>
    </recommendedName>
</protein>
<gene>
    <name evidence="2" type="ORF">ElyMa_000844900</name>
</gene>
<dbReference type="Proteomes" id="UP000762676">
    <property type="component" value="Unassembled WGS sequence"/>
</dbReference>
<accession>A0AAV4H397</accession>
<dbReference type="AlphaFoldDB" id="A0AAV4H397"/>
<evidence type="ECO:0000313" key="2">
    <source>
        <dbReference type="EMBL" id="GFR91503.1"/>
    </source>
</evidence>
<sequence>MHDSPFKLANFVRRSHYHTMTANGDVSAGSNIAPMNGTPTSNGTPSGPGAGAGSSRKNVRCPTCQGIGWVRKVTWDSHVSETFPSNSALLSSFGS</sequence>
<feature type="region of interest" description="Disordered" evidence="1">
    <location>
        <begin position="22"/>
        <end position="59"/>
    </location>
</feature>
<evidence type="ECO:0008006" key="4">
    <source>
        <dbReference type="Google" id="ProtNLM"/>
    </source>
</evidence>
<feature type="compositionally biased region" description="Low complexity" evidence="1">
    <location>
        <begin position="36"/>
        <end position="45"/>
    </location>
</feature>
<proteinExistence type="predicted"/>
<name>A0AAV4H397_9GAST</name>
<evidence type="ECO:0000313" key="3">
    <source>
        <dbReference type="Proteomes" id="UP000762676"/>
    </source>
</evidence>
<dbReference type="EMBL" id="BMAT01001739">
    <property type="protein sequence ID" value="GFR91503.1"/>
    <property type="molecule type" value="Genomic_DNA"/>
</dbReference>
<reference evidence="2 3" key="1">
    <citation type="journal article" date="2021" name="Elife">
        <title>Chloroplast acquisition without the gene transfer in kleptoplastic sea slugs, Plakobranchus ocellatus.</title>
        <authorList>
            <person name="Maeda T."/>
            <person name="Takahashi S."/>
            <person name="Yoshida T."/>
            <person name="Shimamura S."/>
            <person name="Takaki Y."/>
            <person name="Nagai Y."/>
            <person name="Toyoda A."/>
            <person name="Suzuki Y."/>
            <person name="Arimoto A."/>
            <person name="Ishii H."/>
            <person name="Satoh N."/>
            <person name="Nishiyama T."/>
            <person name="Hasebe M."/>
            <person name="Maruyama T."/>
            <person name="Minagawa J."/>
            <person name="Obokata J."/>
            <person name="Shigenobu S."/>
        </authorList>
    </citation>
    <scope>NUCLEOTIDE SEQUENCE [LARGE SCALE GENOMIC DNA]</scope>
</reference>
<organism evidence="2 3">
    <name type="scientific">Elysia marginata</name>
    <dbReference type="NCBI Taxonomy" id="1093978"/>
    <lineage>
        <taxon>Eukaryota</taxon>
        <taxon>Metazoa</taxon>
        <taxon>Spiralia</taxon>
        <taxon>Lophotrochozoa</taxon>
        <taxon>Mollusca</taxon>
        <taxon>Gastropoda</taxon>
        <taxon>Heterobranchia</taxon>
        <taxon>Euthyneura</taxon>
        <taxon>Panpulmonata</taxon>
        <taxon>Sacoglossa</taxon>
        <taxon>Placobranchoidea</taxon>
        <taxon>Plakobranchidae</taxon>
        <taxon>Elysia</taxon>
    </lineage>
</organism>